<evidence type="ECO:0000313" key="2">
    <source>
        <dbReference type="EMBL" id="MCG4617516.1"/>
    </source>
</evidence>
<sequence length="145" mass="16725">MHQIFTAPEVIAALTALIVGVLTYVLAKIKKATEDTRRQVTNTHKTNLRDDIDANKRIMLLGQNDTRAGLGQILGELEDFKRVRDQQAAESRERAAFIRRDIHQLRESVENLTTRMQDAEQNADRDHREIWEAIHARTQTPRQDD</sequence>
<proteinExistence type="predicted"/>
<keyword evidence="1" id="KW-0175">Coiled coil</keyword>
<dbReference type="AlphaFoldDB" id="A0AAJ1BBF6"/>
<dbReference type="Proteomes" id="UP001200537">
    <property type="component" value="Unassembled WGS sequence"/>
</dbReference>
<gene>
    <name evidence="2" type="ORF">L0M99_03255</name>
</gene>
<evidence type="ECO:0000256" key="1">
    <source>
        <dbReference type="SAM" id="Coils"/>
    </source>
</evidence>
<dbReference type="EMBL" id="JAKNHJ010000005">
    <property type="protein sequence ID" value="MCG4617516.1"/>
    <property type="molecule type" value="Genomic_DNA"/>
</dbReference>
<reference evidence="2" key="1">
    <citation type="submission" date="2022-01" db="EMBL/GenBank/DDBJ databases">
        <title>Collection of gut derived symbiotic bacterial strains cultured from healthy donors.</title>
        <authorList>
            <person name="Lin H."/>
            <person name="Kohout C."/>
            <person name="Waligurski E."/>
            <person name="Pamer E.G."/>
        </authorList>
    </citation>
    <scope>NUCLEOTIDE SEQUENCE</scope>
    <source>
        <strain evidence="2">DFI.7.46</strain>
    </source>
</reference>
<accession>A0AAJ1BBF6</accession>
<dbReference type="RefSeq" id="WP_238127747.1">
    <property type="nucleotide sequence ID" value="NZ_JAKNHJ010000005.1"/>
</dbReference>
<evidence type="ECO:0000313" key="3">
    <source>
        <dbReference type="Proteomes" id="UP001200537"/>
    </source>
</evidence>
<feature type="coiled-coil region" evidence="1">
    <location>
        <begin position="95"/>
        <end position="129"/>
    </location>
</feature>
<comment type="caution">
    <text evidence="2">The sequence shown here is derived from an EMBL/GenBank/DDBJ whole genome shotgun (WGS) entry which is preliminary data.</text>
</comment>
<organism evidence="2 3">
    <name type="scientific">Varibaculum cambriense</name>
    <dbReference type="NCBI Taxonomy" id="184870"/>
    <lineage>
        <taxon>Bacteria</taxon>
        <taxon>Bacillati</taxon>
        <taxon>Actinomycetota</taxon>
        <taxon>Actinomycetes</taxon>
        <taxon>Actinomycetales</taxon>
        <taxon>Actinomycetaceae</taxon>
        <taxon>Varibaculum</taxon>
    </lineage>
</organism>
<name>A0AAJ1BBF6_9ACTO</name>
<protein>
    <submittedName>
        <fullName evidence="2">DUF2746 domain-containing protein</fullName>
    </submittedName>
</protein>